<keyword evidence="12 13" id="KW-0742">SOS response</keyword>
<dbReference type="Gene3D" id="6.10.140.240">
    <property type="match status" value="1"/>
</dbReference>
<feature type="region of interest" description="Disordered" evidence="15">
    <location>
        <begin position="630"/>
        <end position="663"/>
    </location>
</feature>
<evidence type="ECO:0000256" key="3">
    <source>
        <dbReference type="ARBA" id="ARBA00022490"/>
    </source>
</evidence>
<evidence type="ECO:0000313" key="19">
    <source>
        <dbReference type="EMBL" id="NEC56619.1"/>
    </source>
</evidence>
<dbReference type="NCBIfam" id="TIGR00631">
    <property type="entry name" value="uvrb"/>
    <property type="match status" value="1"/>
</dbReference>
<accession>A0ABX0BNQ3</accession>
<evidence type="ECO:0000256" key="14">
    <source>
        <dbReference type="SAM" id="Coils"/>
    </source>
</evidence>
<dbReference type="SMART" id="SM00490">
    <property type="entry name" value="HELICc"/>
    <property type="match status" value="1"/>
</dbReference>
<proteinExistence type="inferred from homology"/>
<dbReference type="Gene3D" id="3.40.50.300">
    <property type="entry name" value="P-loop containing nucleotide triphosphate hydrolases"/>
    <property type="match status" value="3"/>
</dbReference>
<organism evidence="19 20">
    <name type="scientific">Amycolatopsis rubida</name>
    <dbReference type="NCBI Taxonomy" id="112413"/>
    <lineage>
        <taxon>Bacteria</taxon>
        <taxon>Bacillati</taxon>
        <taxon>Actinomycetota</taxon>
        <taxon>Actinomycetes</taxon>
        <taxon>Pseudonocardiales</taxon>
        <taxon>Pseudonocardiaceae</taxon>
        <taxon>Amycolatopsis</taxon>
    </lineage>
</organism>
<feature type="coiled-coil region" evidence="14">
    <location>
        <begin position="279"/>
        <end position="313"/>
    </location>
</feature>
<keyword evidence="3 12" id="KW-0963">Cytoplasm</keyword>
<evidence type="ECO:0000256" key="10">
    <source>
        <dbReference type="ARBA" id="ARBA00026033"/>
    </source>
</evidence>
<protein>
    <recommendedName>
        <fullName evidence="11 12">UvrABC system protein B</fullName>
        <shortName evidence="12">Protein UvrB</shortName>
    </recommendedName>
    <alternativeName>
        <fullName evidence="12">Excinuclease ABC subunit B</fullName>
    </alternativeName>
</protein>
<feature type="domain" description="UVR" evidence="16">
    <location>
        <begin position="674"/>
        <end position="709"/>
    </location>
</feature>
<dbReference type="CDD" id="cd18790">
    <property type="entry name" value="SF2_C_UvrB"/>
    <property type="match status" value="1"/>
</dbReference>
<feature type="short sequence motif" description="Beta-hairpin" evidence="12">
    <location>
        <begin position="115"/>
        <end position="138"/>
    </location>
</feature>
<feature type="coiled-coil region" evidence="14">
    <location>
        <begin position="670"/>
        <end position="716"/>
    </location>
</feature>
<dbReference type="InterPro" id="IPR014001">
    <property type="entry name" value="Helicase_ATP-bd"/>
</dbReference>
<comment type="subcellular location">
    <subcellularLocation>
        <location evidence="1 12 13">Cytoplasm</location>
    </subcellularLocation>
</comment>
<keyword evidence="9 12" id="KW-0234">DNA repair</keyword>
<dbReference type="SUPFAM" id="SSF46600">
    <property type="entry name" value="C-terminal UvrC-binding domain of UvrB"/>
    <property type="match status" value="1"/>
</dbReference>
<feature type="compositionally biased region" description="Basic and acidic residues" evidence="15">
    <location>
        <begin position="646"/>
        <end position="655"/>
    </location>
</feature>
<evidence type="ECO:0000256" key="7">
    <source>
        <dbReference type="ARBA" id="ARBA00022840"/>
    </source>
</evidence>
<evidence type="ECO:0000256" key="1">
    <source>
        <dbReference type="ARBA" id="ARBA00004496"/>
    </source>
</evidence>
<dbReference type="InterPro" id="IPR001943">
    <property type="entry name" value="UVR_dom"/>
</dbReference>
<evidence type="ECO:0000259" key="17">
    <source>
        <dbReference type="PROSITE" id="PS51192"/>
    </source>
</evidence>
<feature type="domain" description="Helicase C-terminal" evidence="18">
    <location>
        <begin position="453"/>
        <end position="619"/>
    </location>
</feature>
<evidence type="ECO:0000256" key="2">
    <source>
        <dbReference type="ARBA" id="ARBA00008533"/>
    </source>
</evidence>
<dbReference type="Proteomes" id="UP000470404">
    <property type="component" value="Unassembled WGS sequence"/>
</dbReference>
<dbReference type="PANTHER" id="PTHR24029:SF0">
    <property type="entry name" value="UVRABC SYSTEM PROTEIN B"/>
    <property type="match status" value="1"/>
</dbReference>
<evidence type="ECO:0000256" key="11">
    <source>
        <dbReference type="ARBA" id="ARBA00029504"/>
    </source>
</evidence>
<comment type="subunit">
    <text evidence="10 12 13">Forms a heterotetramer with UvrA during the search for lesions. Interacts with UvrC in an incision complex.</text>
</comment>
<evidence type="ECO:0000256" key="6">
    <source>
        <dbReference type="ARBA" id="ARBA00022769"/>
    </source>
</evidence>
<evidence type="ECO:0000259" key="16">
    <source>
        <dbReference type="PROSITE" id="PS50151"/>
    </source>
</evidence>
<dbReference type="Pfam" id="PF12344">
    <property type="entry name" value="UvrB"/>
    <property type="match status" value="1"/>
</dbReference>
<dbReference type="NCBIfam" id="NF003673">
    <property type="entry name" value="PRK05298.1"/>
    <property type="match status" value="1"/>
</dbReference>
<evidence type="ECO:0000313" key="20">
    <source>
        <dbReference type="Proteomes" id="UP000470404"/>
    </source>
</evidence>
<keyword evidence="6 12" id="KW-0228">DNA excision</keyword>
<dbReference type="SMART" id="SM00487">
    <property type="entry name" value="DEXDc"/>
    <property type="match status" value="1"/>
</dbReference>
<dbReference type="InterPro" id="IPR027417">
    <property type="entry name" value="P-loop_NTPase"/>
</dbReference>
<keyword evidence="14" id="KW-0175">Coiled coil</keyword>
<dbReference type="Pfam" id="PF04851">
    <property type="entry name" value="ResIII"/>
    <property type="match status" value="1"/>
</dbReference>
<feature type="binding site" evidence="12">
    <location>
        <begin position="62"/>
        <end position="69"/>
    </location>
    <ligand>
        <name>ATP</name>
        <dbReference type="ChEBI" id="CHEBI:30616"/>
    </ligand>
</feature>
<evidence type="ECO:0000256" key="4">
    <source>
        <dbReference type="ARBA" id="ARBA00022741"/>
    </source>
</evidence>
<dbReference type="Pfam" id="PF17757">
    <property type="entry name" value="UvrB_inter"/>
    <property type="match status" value="1"/>
</dbReference>
<comment type="function">
    <text evidence="12">The UvrABC repair system catalyzes the recognition and processing of DNA lesions. A damage recognition complex composed of 2 UvrA and 2 UvrB subunits scans DNA for abnormalities. Upon binding of the UvrA(2)B(2) complex to a putative damaged site, the DNA wraps around one UvrB monomer. DNA wrap is dependent on ATP binding by UvrB and probably causes local melting of the DNA helix, facilitating insertion of UvrB beta-hairpin between the DNA strands. Then UvrB probes one DNA strand for the presence of a lesion. If a lesion is found the UvrA subunits dissociate and the UvrB-DNA preincision complex is formed. This complex is subsequently bound by UvrC and the second UvrB is released. If no lesion is found, the DNA wraps around the other UvrB subunit that will check the other stand for damage.</text>
</comment>
<dbReference type="InterPro" id="IPR006935">
    <property type="entry name" value="Helicase/UvrB_N"/>
</dbReference>
<dbReference type="InterPro" id="IPR041471">
    <property type="entry name" value="UvrB_inter"/>
</dbReference>
<evidence type="ECO:0000256" key="13">
    <source>
        <dbReference type="RuleBase" id="RU003587"/>
    </source>
</evidence>
<dbReference type="Gene3D" id="4.10.860.10">
    <property type="entry name" value="UVR domain"/>
    <property type="match status" value="1"/>
</dbReference>
<evidence type="ECO:0000256" key="15">
    <source>
        <dbReference type="SAM" id="MobiDB-lite"/>
    </source>
</evidence>
<evidence type="ECO:0000259" key="18">
    <source>
        <dbReference type="PROSITE" id="PS51194"/>
    </source>
</evidence>
<evidence type="ECO:0000256" key="12">
    <source>
        <dbReference type="HAMAP-Rule" id="MF_00204"/>
    </source>
</evidence>
<name>A0ABX0BNQ3_9PSEU</name>
<sequence>MAFATEHPVLAQSDFRPVSEVPREGGRFEVVSEYQPAGDQPAAIDDLERRIRAGEKDVVLLGATGTGKSATTAWLIERVQRPTLVMAPNKTLAAQLANELRELFPHNAVEYFVSYYDYYQPEAYIAQTDTYIEKDSSINDDVERLRHSATMNLLSRRDVIVVASVSCIYGLGTPQSYLDRSTKLEVGGTVERDVLLRALVDVQYSRNDIAFARGTFRVRGDTVEIIPAYEELAIRVEFFGDEIDKLYYLHPLTGDIVREVDEVRIFPATHYVAGPERMEKAIRGIEAELEERLAELEKQGKLLEAQRLRMRTAYDIEMMRQVGFCSGIENYSRHIDGRGAGSAPATLIDYFPEDFLLVIDESHQTVPQIGGMYEGDMSRKRNLVDYGFRLPSAVDNRPLTWEEFSDRIGQTVYLSATPGPYEMGQTGGEFVEQVIRPTGLVDPKVVVKPTEGQIDDLVHEIRERADKDERVLVTTLTKKMAEDLTDYLLELGIRVRYLHSEVDTLRRVELLRQLRAGDYDVLVGINLLREGLDLPEVSLVAILDADKEGFLRSGTSLIQTIGRAARNVSGEVHMYADKITDSMQYAIDETDRRRAKQVAYNEERGLDPQPLRKKIADILDRVYTEAEDSDEAVAVGGSGRNASRGKKPEQGDRVRSSGMLTDKNVSSMPRAELADLIQQMTDQMMQAARDLQFELAARLRDEVSDLKKELRGMDAAGIK</sequence>
<keyword evidence="20" id="KW-1185">Reference proteome</keyword>
<evidence type="ECO:0000256" key="8">
    <source>
        <dbReference type="ARBA" id="ARBA00022881"/>
    </source>
</evidence>
<dbReference type="RefSeq" id="WP_067582068.1">
    <property type="nucleotide sequence ID" value="NZ_FOWC01000015.1"/>
</dbReference>
<dbReference type="Pfam" id="PF02151">
    <property type="entry name" value="UVR"/>
    <property type="match status" value="1"/>
</dbReference>
<dbReference type="HAMAP" id="MF_00204">
    <property type="entry name" value="UvrB"/>
    <property type="match status" value="1"/>
</dbReference>
<dbReference type="PROSITE" id="PS51194">
    <property type="entry name" value="HELICASE_CTER"/>
    <property type="match status" value="1"/>
</dbReference>
<dbReference type="CDD" id="cd17916">
    <property type="entry name" value="DEXHc_UvrB"/>
    <property type="match status" value="1"/>
</dbReference>
<comment type="caution">
    <text evidence="19">The sequence shown here is derived from an EMBL/GenBank/DDBJ whole genome shotgun (WGS) entry which is preliminary data.</text>
</comment>
<dbReference type="InterPro" id="IPR001650">
    <property type="entry name" value="Helicase_C-like"/>
</dbReference>
<comment type="similarity">
    <text evidence="2 12 13">Belongs to the UvrB family.</text>
</comment>
<keyword evidence="7 12" id="KW-0067">ATP-binding</keyword>
<keyword evidence="8 12" id="KW-0267">Excision nuclease</keyword>
<dbReference type="InterPro" id="IPR004807">
    <property type="entry name" value="UvrB"/>
</dbReference>
<reference evidence="19 20" key="1">
    <citation type="submission" date="2020-01" db="EMBL/GenBank/DDBJ databases">
        <title>Insect and environment-associated Actinomycetes.</title>
        <authorList>
            <person name="Currrie C."/>
            <person name="Chevrette M."/>
            <person name="Carlson C."/>
            <person name="Stubbendieck R."/>
            <person name="Wendt-Pienkowski E."/>
        </authorList>
    </citation>
    <scope>NUCLEOTIDE SEQUENCE [LARGE SCALE GENOMIC DNA]</scope>
    <source>
        <strain evidence="19 20">SID8386</strain>
    </source>
</reference>
<gene>
    <name evidence="12 19" type="primary">uvrB</name>
    <name evidence="19" type="ORF">G3I59_13730</name>
</gene>
<dbReference type="InterPro" id="IPR036876">
    <property type="entry name" value="UVR_dom_sf"/>
</dbReference>
<evidence type="ECO:0000256" key="9">
    <source>
        <dbReference type="ARBA" id="ARBA00023204"/>
    </source>
</evidence>
<dbReference type="PROSITE" id="PS50151">
    <property type="entry name" value="UVR"/>
    <property type="match status" value="1"/>
</dbReference>
<dbReference type="Pfam" id="PF00271">
    <property type="entry name" value="Helicase_C"/>
    <property type="match status" value="1"/>
</dbReference>
<feature type="domain" description="Helicase ATP-binding" evidence="17">
    <location>
        <begin position="49"/>
        <end position="208"/>
    </location>
</feature>
<dbReference type="EMBL" id="JAAGNC010000073">
    <property type="protein sequence ID" value="NEC56619.1"/>
    <property type="molecule type" value="Genomic_DNA"/>
</dbReference>
<keyword evidence="5 12" id="KW-0227">DNA damage</keyword>
<dbReference type="PANTHER" id="PTHR24029">
    <property type="entry name" value="UVRABC SYSTEM PROTEIN B"/>
    <property type="match status" value="1"/>
</dbReference>
<keyword evidence="4 12" id="KW-0547">Nucleotide-binding</keyword>
<dbReference type="SUPFAM" id="SSF52540">
    <property type="entry name" value="P-loop containing nucleoside triphosphate hydrolases"/>
    <property type="match status" value="2"/>
</dbReference>
<dbReference type="PROSITE" id="PS51192">
    <property type="entry name" value="HELICASE_ATP_BIND_1"/>
    <property type="match status" value="1"/>
</dbReference>
<comment type="domain">
    <text evidence="12">The beta-hairpin motif is involved in DNA binding.</text>
</comment>
<dbReference type="InterPro" id="IPR024759">
    <property type="entry name" value="UvrB_YAD/RRR_dom"/>
</dbReference>
<evidence type="ECO:0000256" key="5">
    <source>
        <dbReference type="ARBA" id="ARBA00022763"/>
    </source>
</evidence>